<comment type="caution">
    <text evidence="3">The sequence shown here is derived from an EMBL/GenBank/DDBJ whole genome shotgun (WGS) entry which is preliminary data.</text>
</comment>
<evidence type="ECO:0000313" key="4">
    <source>
        <dbReference type="Proteomes" id="UP000195570"/>
    </source>
</evidence>
<feature type="compositionally biased region" description="Low complexity" evidence="1">
    <location>
        <begin position="121"/>
        <end position="131"/>
    </location>
</feature>
<dbReference type="InterPro" id="IPR015947">
    <property type="entry name" value="PUA-like_sf"/>
</dbReference>
<dbReference type="SMART" id="SM01022">
    <property type="entry name" value="ASCH"/>
    <property type="match status" value="1"/>
</dbReference>
<dbReference type="InterPro" id="IPR007374">
    <property type="entry name" value="ASCH_domain"/>
</dbReference>
<dbReference type="Pfam" id="PF04266">
    <property type="entry name" value="ASCH"/>
    <property type="match status" value="1"/>
</dbReference>
<gene>
    <name evidence="3" type="ORF">TEOVI_000641300</name>
</gene>
<dbReference type="CDD" id="cd06554">
    <property type="entry name" value="ASCH_ASC-1_like"/>
    <property type="match status" value="1"/>
</dbReference>
<dbReference type="PANTHER" id="PTHR12963">
    <property type="entry name" value="THYROID RECEPTOR INTERACTING PROTEIN RELATED"/>
    <property type="match status" value="1"/>
</dbReference>
<dbReference type="GeneID" id="92380347"/>
<dbReference type="InterPro" id="IPR039128">
    <property type="entry name" value="TRIP4-like"/>
</dbReference>
<dbReference type="EMBL" id="CZPT02000167">
    <property type="protein sequence ID" value="SCU64839.1"/>
    <property type="molecule type" value="Genomic_DNA"/>
</dbReference>
<accession>A0A1G4HZQ9</accession>
<reference evidence="3" key="1">
    <citation type="submission" date="2016-09" db="EMBL/GenBank/DDBJ databases">
        <authorList>
            <person name="Hebert L."/>
            <person name="Moumen B."/>
        </authorList>
    </citation>
    <scope>NUCLEOTIDE SEQUENCE [LARGE SCALE GENOMIC DNA]</scope>
    <source>
        <strain evidence="3">OVI</strain>
    </source>
</reference>
<dbReference type="Proteomes" id="UP000195570">
    <property type="component" value="Unassembled WGS sequence"/>
</dbReference>
<evidence type="ECO:0000256" key="1">
    <source>
        <dbReference type="SAM" id="MobiDB-lite"/>
    </source>
</evidence>
<dbReference type="SUPFAM" id="SSF88697">
    <property type="entry name" value="PUA domain-like"/>
    <property type="match status" value="1"/>
</dbReference>
<feature type="region of interest" description="Disordered" evidence="1">
    <location>
        <begin position="83"/>
        <end position="102"/>
    </location>
</feature>
<protein>
    <submittedName>
        <fullName evidence="3">Zinc finger motif, C2HC5-type/ASCH domain containing protein, putative</fullName>
    </submittedName>
</protein>
<keyword evidence="4" id="KW-1185">Reference proteome</keyword>
<dbReference type="Gene3D" id="2.30.130.30">
    <property type="entry name" value="Hypothetical protein"/>
    <property type="match status" value="1"/>
</dbReference>
<dbReference type="FunFam" id="2.30.130.30:FF:000006">
    <property type="entry name" value="Putative_zinc_finger_motif_-_C2HC5-type /ASCH_domain_containing_protein_-_putative"/>
    <property type="match status" value="1"/>
</dbReference>
<evidence type="ECO:0000313" key="3">
    <source>
        <dbReference type="EMBL" id="SCU64839.1"/>
    </source>
</evidence>
<evidence type="ECO:0000259" key="2">
    <source>
        <dbReference type="SMART" id="SM01022"/>
    </source>
</evidence>
<sequence length="608" mass="68058">MPPSRWGRPPSLSPTEAHKGELIRYIKNEIHDNNHLGLLGEELDNMANMLATCGSKREVYEWCQTLMVGEAMAAEVIKRRTNHGPRFEGEPTEQKNAPASAPAVSRMLNLSRNKGTKKKGTPAAKGGNNKATAASTLKPGFSECGCFATEHNLRGNCANCGRIICEQESDETCYNCGLSPSTCVAYEIKVQEGRLTEAAQERDRATYEAAVSRRDELLKYAETRAKRTKVIDDQTAVFFAPKNAWMTVKEWEKAEKDEALAERQRKVAAMHRHTGAYSVHLDIMNQNVSLGCPAPPGPGQCLKSSSSSTCSSQLSDPNFDECNIEEVEEARALPLPTLMQKIWYSLDGSTGTTCFANANGATGVQDSKPEVHTTHEVSRRVQQDYYEDDAQFYRDLHRFQQEEYARTQSVCVLETDDIICDDPDEAGQQSKDNFVSGVTEPTEATSEGIVLSALVPTPVMCMNDNGTCLSLHQPWAGLLVAGIKVHEGRVWSTDYRGRLWIHAASSQPHDIREVEEKYAKFMEPNQKFPEHYPTRVLLGYVFLMDCMDRERYEENYTPEQRQEASPFSFICAVGKTLPFPLPMSGNHKLFRLDRKLHIAARKQLMEVN</sequence>
<proteinExistence type="predicted"/>
<feature type="domain" description="ASCH" evidence="2">
    <location>
        <begin position="469"/>
        <end position="579"/>
    </location>
</feature>
<dbReference type="RefSeq" id="XP_067076535.1">
    <property type="nucleotide sequence ID" value="XM_067220434.1"/>
</dbReference>
<dbReference type="AlphaFoldDB" id="A0A1G4HZQ9"/>
<dbReference type="VEuPathDB" id="TriTrypDB:TEOVI_000641300"/>
<dbReference type="PANTHER" id="PTHR12963:SF4">
    <property type="entry name" value="ACTIVATING SIGNAL COINTEGRATOR 1"/>
    <property type="match status" value="1"/>
</dbReference>
<name>A0A1G4HZQ9_TRYEQ</name>
<feature type="region of interest" description="Disordered" evidence="1">
    <location>
        <begin position="111"/>
        <end position="131"/>
    </location>
</feature>
<organism evidence="3 4">
    <name type="scientific">Trypanosoma equiperdum</name>
    <dbReference type="NCBI Taxonomy" id="5694"/>
    <lineage>
        <taxon>Eukaryota</taxon>
        <taxon>Discoba</taxon>
        <taxon>Euglenozoa</taxon>
        <taxon>Kinetoplastea</taxon>
        <taxon>Metakinetoplastina</taxon>
        <taxon>Trypanosomatida</taxon>
        <taxon>Trypanosomatidae</taxon>
        <taxon>Trypanosoma</taxon>
    </lineage>
</organism>